<dbReference type="Pfam" id="PF18798">
    <property type="entry name" value="LPD3"/>
    <property type="match status" value="2"/>
</dbReference>
<gene>
    <name evidence="7" type="ORF">F4V45_01345</name>
</gene>
<dbReference type="InterPro" id="IPR040824">
    <property type="entry name" value="LPD3"/>
</dbReference>
<evidence type="ECO:0000256" key="2">
    <source>
        <dbReference type="SAM" id="MobiDB-lite"/>
    </source>
</evidence>
<organism evidence="7 8">
    <name type="scientific">Helicobacter canis</name>
    <dbReference type="NCBI Taxonomy" id="29419"/>
    <lineage>
        <taxon>Bacteria</taxon>
        <taxon>Pseudomonadati</taxon>
        <taxon>Campylobacterota</taxon>
        <taxon>Epsilonproteobacteria</taxon>
        <taxon>Campylobacterales</taxon>
        <taxon>Helicobacteraceae</taxon>
        <taxon>Helicobacter</taxon>
    </lineage>
</organism>
<reference evidence="7 8" key="1">
    <citation type="submission" date="2019-09" db="EMBL/GenBank/DDBJ databases">
        <title>Draft genome sequence of various Type strains from the CCUG.</title>
        <authorList>
            <person name="Pineiro-Iglesias B."/>
            <person name="Tunovic T."/>
            <person name="Unosson C."/>
            <person name="Inganas E."/>
            <person name="Ohlen M."/>
            <person name="Cardew S."/>
            <person name="Jensie-Markopoulos S."/>
            <person name="Salva-Serra F."/>
            <person name="Jaen-Luchoro D."/>
            <person name="Karlsson R."/>
            <person name="Svensson-Stadler L."/>
            <person name="Chun J."/>
            <person name="Moore E."/>
        </authorList>
    </citation>
    <scope>NUCLEOTIDE SEQUENCE [LARGE SCALE GENOMIC DNA]</scope>
    <source>
        <strain evidence="7 8">CCUG 32756T</strain>
    </source>
</reference>
<feature type="domain" description="Phage-Barnase-EndoU-ColicinE5/D-RelE-like nuclease" evidence="5">
    <location>
        <begin position="2305"/>
        <end position="2386"/>
    </location>
</feature>
<feature type="compositionally biased region" description="Basic and acidic residues" evidence="2">
    <location>
        <begin position="1707"/>
        <end position="1716"/>
    </location>
</feature>
<feature type="coiled-coil region" evidence="1">
    <location>
        <begin position="1181"/>
        <end position="1226"/>
    </location>
</feature>
<feature type="region of interest" description="Disordered" evidence="2">
    <location>
        <begin position="2412"/>
        <end position="2437"/>
    </location>
</feature>
<proteinExistence type="predicted"/>
<feature type="domain" description="Large polyvalent protein-associated" evidence="4">
    <location>
        <begin position="1014"/>
        <end position="1127"/>
    </location>
</feature>
<evidence type="ECO:0000259" key="4">
    <source>
        <dbReference type="Pfam" id="PF18798"/>
    </source>
</evidence>
<keyword evidence="1" id="KW-0175">Coiled coil</keyword>
<feature type="domain" description="Phage-Barnase-EndoU-ColicinE5/D-RelE like nuclease 2" evidence="6">
    <location>
        <begin position="1913"/>
        <end position="2039"/>
    </location>
</feature>
<evidence type="ECO:0000259" key="3">
    <source>
        <dbReference type="Pfam" id="PF18763"/>
    </source>
</evidence>
<evidence type="ECO:0000313" key="7">
    <source>
        <dbReference type="EMBL" id="KAA8711154.1"/>
    </source>
</evidence>
<feature type="domain" description="Large polyvalent protein-associated" evidence="4">
    <location>
        <begin position="1709"/>
        <end position="1828"/>
    </location>
</feature>
<dbReference type="InterPro" id="IPR041092">
    <property type="entry name" value="PBECR1"/>
</dbReference>
<evidence type="ECO:0000256" key="1">
    <source>
        <dbReference type="SAM" id="Coils"/>
    </source>
</evidence>
<dbReference type="Pfam" id="PF18810">
    <property type="entry name" value="PBECR2"/>
    <property type="match status" value="1"/>
</dbReference>
<feature type="compositionally biased region" description="Low complexity" evidence="2">
    <location>
        <begin position="1685"/>
        <end position="1699"/>
    </location>
</feature>
<feature type="region of interest" description="Disordered" evidence="2">
    <location>
        <begin position="1134"/>
        <end position="1177"/>
    </location>
</feature>
<dbReference type="Proteomes" id="UP000323707">
    <property type="component" value="Unassembled WGS sequence"/>
</dbReference>
<evidence type="ECO:0008006" key="9">
    <source>
        <dbReference type="Google" id="ProtNLM"/>
    </source>
</evidence>
<feature type="compositionally biased region" description="Pro residues" evidence="2">
    <location>
        <begin position="1656"/>
        <end position="1671"/>
    </location>
</feature>
<dbReference type="Pfam" id="PF18763">
    <property type="entry name" value="ddrB-ParB"/>
    <property type="match status" value="1"/>
</dbReference>
<sequence length="2485" mass="277179">MTKGKKMASINLEKVKTLYGNSTDLQGQFVDYLRNVESELDFSKFEGLDDQAIFTNLMESGQKEIKVNPNNPAKPLNYRPRREQTYRELKALDDELKNQPFYKDLAMRATQVLDQINPTPFRQKELETRRHKAQEILNHLKRSGVTSEQFAKEYGDSPFLREAYFENQDIFSNIFDLSHDASAALFGGKNAQAKAYDFELESYNTYKTLAQRKLDNPSNYYKLTPQEREIIEQRVGAISSWLRNNSDKELVDYYLDRENAKESASNFVSAQKRLENVNSNEQFLGLISALKHGKEFDKKQKAMIDDYAIVAKELGFDTLAYNKTGLYFIKDEKAYKVEQGLWDEIKGVFKDNIGSLAGAIAGAEYGYKKGKLKGMIAYGAAGAFGGGVTDSMIADVLANKKIDLAQALLHGAQEGALNIAADAVLKVAGTAIKTLNPEKLKNIAGTAIDYTPVLGFISRAHDGNKAAAQKLINTTLPKEVQAELKELESIFGAEVQIGTTKTSQAQSALNSLESKLGSDSYIVKGAKSLYDTFAFTSQKQAQKDFIRAIRADESGNLSAFLSEAANASPVIQKNLLNILDQTSQKLAHQLERFELAPNTIKDVFNNFEKGTKDSYKQAIEDILQGVYDDSYRVVLKRDEPNTPEHLELGEVSKFNTQSFEGFKQKLLDSGVMVEDSAKFLHFVESSIYNPKGVTFESLNNALKTINAYHKQATDPNFRSFVKDAVNGFIKRDIQAGIEAIFAQNKALYNDARTLFDTALSDYAKMKETLKLVDKLKVRDRAKSYEQVANSLSRFFLAQGDSIPNFEALLGSLPKSAREQVELKLLQDMLEISLVRYGESSALDSSAFFKRLDPLKAHFQSKSAQDFIAIAQDFHTLFRNDAKILSSLAPTTTEKMGSSIATTLEGAIKFQAIKALFANVVRLLPHIPFAKGLNEKVQGAALRFHLKKALDSSLSVGEFKLELQARAIKGDFTNATREQIAKILGQVDSAQESLERAITPSTTPKTLDSSLKTSEIKQELLQRLEPILNKPLTNAQGVQAYINHASIDKMLSDKAIAKSVENGFSKQEHLEAVGDIERLFSISQEAATHNHKGDNPSVIIHRLNAPFNNANALITTKESLDKDKNRIYSVELELTPRFNTPARPTDTEASKGSSSSLNGQGGQDSPTITKADNGNSTTLSPIEQAQAQKQATQEAQEAAQAAQAAKYEATAQAIKDKNDQIQRLKDSRAGKSEMEREVTLGQPIAMKHTENPPTSIATDDNNIYQLDFVIVKARDVKPNFNADGLQPRTQKEHKTIESIAQNFKPEMVLGRGGYKDLPIIAKDGQVITGNHRVQGFKDFSPESRAAYEKAIKERFNIELASDELLLRTPSDDLSIKELLSIAYNSNKEDIKNLGDHIYSVLGRYAPNFAKLPRQLESTSVQELKSKIARILDPSPYPNENDANLALLANTIKADKNANITEMLNAFSKLDKEDAARTLNTFTDTAGLWHILSNNAVEYGLKQLDLRPYLLGAMYKSATSQHTTRAANFKELNAQIKHILDTTDASGINMMLEIMPNTYDNLIADLLGASLARFMRLENPSSNLYEALKGANHGIREQLAPRLDFEIGFTAGRNIEQADIFDFIEYMIREGDKGKEVAEAVELLPKLREKYNAFKASTPPPNTPTPPTPPTPPKNTLESQAGKEASTEAPSTPTPAQTPAQKVDSSVDMPKKSQREQVKQQLQSIKNIDITHKSGIVARLSSTGIDKMLSDKAIQKSVNNGFTKEQHFNAVANIENLFKNSDFLRTEAPKNQSADIVGIHRYINSQDLQDQNAQALITLKESVENGNRIYSVELEGLAHPSSVDRSPKSKGVENSHHDDAGATKAARLFENPSDIIPQPTQSPAQKGLFDEVDSSLAYTDTKGHTHQIPTDIAQQWLETFGLKDLQESYTPQFSEQVAQALEPILQGEQISLSANSLVKLMQRDRLEFLPYIKETLEAPNAVVKQVDGAIIFAKDFRDEKLGKFFASVSKNDQGQWIISSNAPKNLNNLHNKIKEGGEVLYSDLPELPIIAKPDLTAKALNSEANQDDIIPQTPQEIIKQAKEQGKSVKETAENNTNAWQKEFIEKIKNDESGEILGHYTQGEALVIERKINDKDLDLISITKGENGELFTTYLGKFITRQEAQKRKSFLDNGFKGKEKELLEFLEKEPVNIGSERIAFIPTLDKFFGISSFNGEYFTEFFIHKHFADSKEPFTSMSLGQRKLEVAKDNLGRYIDKLFKDNGHPFGFLINNKKTLQRLAKDKELYKVKNKGAIETLLVAKMGHIQGAFHRKELGDIDLVWGDSSKGLEHIIERRMQDFINQGMSREQAERAVKDLLDKIPQILEGQIYKDSADKVEIITDKYTLVIGKRDERKFIITELIDRRNGKRMEAMQTRVGDSFTDEPLAKSPPSSNRSDSTTKTFNQADIKLESLDDFASYARLAGFENLSPQELESAHKHILTNLEKLRC</sequence>
<dbReference type="InterPro" id="IPR041110">
    <property type="entry name" value="PBECR2"/>
</dbReference>
<name>A0A5M9QR24_9HELI</name>
<evidence type="ECO:0000259" key="6">
    <source>
        <dbReference type="Pfam" id="PF18810"/>
    </source>
</evidence>
<accession>A0A5M9QR24</accession>
<dbReference type="EMBL" id="VXKE01000004">
    <property type="protein sequence ID" value="KAA8711154.1"/>
    <property type="molecule type" value="Genomic_DNA"/>
</dbReference>
<evidence type="ECO:0000259" key="5">
    <source>
        <dbReference type="Pfam" id="PF18809"/>
    </source>
</evidence>
<evidence type="ECO:0000313" key="8">
    <source>
        <dbReference type="Proteomes" id="UP000323707"/>
    </source>
</evidence>
<feature type="region of interest" description="Disordered" evidence="2">
    <location>
        <begin position="1652"/>
        <end position="1718"/>
    </location>
</feature>
<protein>
    <recommendedName>
        <fullName evidence="9">DdrB-like domain-containing protein</fullName>
    </recommendedName>
</protein>
<feature type="compositionally biased region" description="Polar residues" evidence="2">
    <location>
        <begin position="1165"/>
        <end position="1177"/>
    </location>
</feature>
<comment type="caution">
    <text evidence="7">The sequence shown here is derived from an EMBL/GenBank/DDBJ whole genome shotgun (WGS) entry which is preliminary data.</text>
</comment>
<feature type="compositionally biased region" description="Polar residues" evidence="2">
    <location>
        <begin position="2426"/>
        <end position="2437"/>
    </location>
</feature>
<feature type="region of interest" description="Disordered" evidence="2">
    <location>
        <begin position="1838"/>
        <end position="1857"/>
    </location>
</feature>
<feature type="compositionally biased region" description="Basic and acidic residues" evidence="2">
    <location>
        <begin position="1843"/>
        <end position="1857"/>
    </location>
</feature>
<feature type="domain" description="DdrB-like" evidence="3">
    <location>
        <begin position="1259"/>
        <end position="1368"/>
    </location>
</feature>
<dbReference type="Pfam" id="PF18809">
    <property type="entry name" value="PBECR1"/>
    <property type="match status" value="1"/>
</dbReference>
<dbReference type="InterPro" id="IPR041398">
    <property type="entry name" value="DdrB_dom"/>
</dbReference>
<dbReference type="RefSeq" id="WP_150336726.1">
    <property type="nucleotide sequence ID" value="NZ_JAERIX010000025.1"/>
</dbReference>